<evidence type="ECO:0000313" key="4">
    <source>
        <dbReference type="EMBL" id="WXC77990.1"/>
    </source>
</evidence>
<proteinExistence type="predicted"/>
<dbReference type="Proteomes" id="UP001432046">
    <property type="component" value="Chromosome"/>
</dbReference>
<evidence type="ECO:0000313" key="5">
    <source>
        <dbReference type="Proteomes" id="UP001432046"/>
    </source>
</evidence>
<reference evidence="3" key="1">
    <citation type="submission" date="2020-06" db="EMBL/GenBank/DDBJ databases">
        <title>Whole Genome Sequence of Bradyrhizobium sp. Strain 1S1.</title>
        <authorList>
            <person name="Bromfield E.S.P."/>
            <person name="Cloutier S."/>
        </authorList>
    </citation>
    <scope>NUCLEOTIDE SEQUENCE [LARGE SCALE GENOMIC DNA]</scope>
    <source>
        <strain evidence="3">1S1</strain>
    </source>
</reference>
<dbReference type="EMBL" id="CP147711">
    <property type="protein sequence ID" value="WXC77990.1"/>
    <property type="molecule type" value="Genomic_DNA"/>
</dbReference>
<dbReference type="AlphaFoldDB" id="A0A973VYK8"/>
<keyword evidence="5" id="KW-1185">Reference proteome</keyword>
<evidence type="ECO:0000256" key="1">
    <source>
        <dbReference type="SAM" id="MobiDB-lite"/>
    </source>
</evidence>
<feature type="signal peptide" evidence="2">
    <location>
        <begin position="1"/>
        <end position="25"/>
    </location>
</feature>
<name>A0A973VYK8_9BRAD</name>
<reference evidence="4" key="3">
    <citation type="submission" date="2024-03" db="EMBL/GenBank/DDBJ databases">
        <authorList>
            <person name="Bromfield E.S.P."/>
            <person name="Cloutier S."/>
        </authorList>
    </citation>
    <scope>NUCLEOTIDE SEQUENCE</scope>
    <source>
        <strain evidence="4">5S5</strain>
    </source>
</reference>
<reference evidence="4" key="2">
    <citation type="journal article" date="2021" name="Int. J. Syst. Evol. Microbiol.">
        <title>Bradyrhizobium septentrionale sp. nov. (sv. septentrionale) and Bradyrhizobium quebecense sp. nov. (sv. septentrionale) associated with legumes native to Canada possess rearranged symbiosis genes and numerous insertion sequences.</title>
        <authorList>
            <person name="Bromfield E.S.P."/>
            <person name="Cloutier S."/>
        </authorList>
    </citation>
    <scope>NUCLEOTIDE SEQUENCE</scope>
    <source>
        <strain evidence="4">5S5</strain>
    </source>
</reference>
<feature type="compositionally biased region" description="Basic residues" evidence="1">
    <location>
        <begin position="101"/>
        <end position="110"/>
    </location>
</feature>
<feature type="compositionally biased region" description="Basic residues" evidence="1">
    <location>
        <begin position="77"/>
        <end position="93"/>
    </location>
</feature>
<dbReference type="RefSeq" id="WP_166203386.1">
    <property type="nucleotide sequence ID" value="NZ_CP088285.1"/>
</dbReference>
<feature type="region of interest" description="Disordered" evidence="1">
    <location>
        <begin position="77"/>
        <end position="110"/>
    </location>
</feature>
<gene>
    <name evidence="3" type="ORF">HAP48_013510</name>
    <name evidence="4" type="ORF">WDK88_31905</name>
</gene>
<accession>A0A973VYK8</accession>
<evidence type="ECO:0000256" key="2">
    <source>
        <dbReference type="SAM" id="SignalP"/>
    </source>
</evidence>
<feature type="chain" id="PRO_5038045984" evidence="2">
    <location>
        <begin position="26"/>
        <end position="110"/>
    </location>
</feature>
<sequence length="110" mass="11941">MNIKLAVIGLAALGSAALMSGAASAMPNGLPQAGHIAGETSNVDKVRQVCDRWGRCTWQPGGYGYYGPRHHGWHHRPHYHHRHHHHGPRHHGGHYGGGHRGGGHHGGHHR</sequence>
<dbReference type="EMBL" id="JAAOLE020000001">
    <property type="protein sequence ID" value="NVI43940.1"/>
    <property type="molecule type" value="Genomic_DNA"/>
</dbReference>
<organism evidence="3">
    <name type="scientific">Bradyrhizobium septentrionale</name>
    <dbReference type="NCBI Taxonomy" id="1404411"/>
    <lineage>
        <taxon>Bacteria</taxon>
        <taxon>Pseudomonadati</taxon>
        <taxon>Pseudomonadota</taxon>
        <taxon>Alphaproteobacteria</taxon>
        <taxon>Hyphomicrobiales</taxon>
        <taxon>Nitrobacteraceae</taxon>
        <taxon>Bradyrhizobium</taxon>
    </lineage>
</organism>
<protein>
    <submittedName>
        <fullName evidence="3">Uncharacterized protein</fullName>
    </submittedName>
</protein>
<keyword evidence="2" id="KW-0732">Signal</keyword>
<evidence type="ECO:0000313" key="3">
    <source>
        <dbReference type="EMBL" id="NVI43940.1"/>
    </source>
</evidence>